<gene>
    <name evidence="1" type="ORF">L6452_43120</name>
</gene>
<organism evidence="1 2">
    <name type="scientific">Arctium lappa</name>
    <name type="common">Greater burdock</name>
    <name type="synonym">Lappa major</name>
    <dbReference type="NCBI Taxonomy" id="4217"/>
    <lineage>
        <taxon>Eukaryota</taxon>
        <taxon>Viridiplantae</taxon>
        <taxon>Streptophyta</taxon>
        <taxon>Embryophyta</taxon>
        <taxon>Tracheophyta</taxon>
        <taxon>Spermatophyta</taxon>
        <taxon>Magnoliopsida</taxon>
        <taxon>eudicotyledons</taxon>
        <taxon>Gunneridae</taxon>
        <taxon>Pentapetalae</taxon>
        <taxon>asterids</taxon>
        <taxon>campanulids</taxon>
        <taxon>Asterales</taxon>
        <taxon>Asteraceae</taxon>
        <taxon>Carduoideae</taxon>
        <taxon>Cardueae</taxon>
        <taxon>Arctiinae</taxon>
        <taxon>Arctium</taxon>
    </lineage>
</organism>
<keyword evidence="2" id="KW-1185">Reference proteome</keyword>
<protein>
    <submittedName>
        <fullName evidence="1">Uncharacterized protein</fullName>
    </submittedName>
</protein>
<comment type="caution">
    <text evidence="1">The sequence shown here is derived from an EMBL/GenBank/DDBJ whole genome shotgun (WGS) entry which is preliminary data.</text>
</comment>
<accession>A0ACB8XKR4</accession>
<evidence type="ECO:0000313" key="1">
    <source>
        <dbReference type="EMBL" id="KAI3668047.1"/>
    </source>
</evidence>
<name>A0ACB8XKR4_ARCLA</name>
<evidence type="ECO:0000313" key="2">
    <source>
        <dbReference type="Proteomes" id="UP001055879"/>
    </source>
</evidence>
<proteinExistence type="predicted"/>
<reference evidence="1 2" key="2">
    <citation type="journal article" date="2022" name="Mol. Ecol. Resour.">
        <title>The genomes of chicory, endive, great burdock and yacon provide insights into Asteraceae paleo-polyploidization history and plant inulin production.</title>
        <authorList>
            <person name="Fan W."/>
            <person name="Wang S."/>
            <person name="Wang H."/>
            <person name="Wang A."/>
            <person name="Jiang F."/>
            <person name="Liu H."/>
            <person name="Zhao H."/>
            <person name="Xu D."/>
            <person name="Zhang Y."/>
        </authorList>
    </citation>
    <scope>NUCLEOTIDE SEQUENCE [LARGE SCALE GENOMIC DNA]</scope>
    <source>
        <strain evidence="2">cv. Niubang</strain>
    </source>
</reference>
<sequence>MHRLRCPQNVDNLGLARPTTASPLVAAAPTIIVASRRLVTCPTRGSRRHTRGHRMHGHIRPTAWPAPPSWVHPRLATSCRNAPSQSSPNLLGPAPTPMTSSAAQAFHVAASPPVMSPPWQWFPPTEDQPTDISQLQPWEIASPVETMVNLQLVCPSSVLDTRGPNDATDSFLKSRGFSGNSGEDIKGRPTFLLDFMEAGIVTPGNSQG</sequence>
<dbReference type="Proteomes" id="UP001055879">
    <property type="component" value="Linkage Group LG17"/>
</dbReference>
<dbReference type="EMBL" id="CM042063">
    <property type="protein sequence ID" value="KAI3668047.1"/>
    <property type="molecule type" value="Genomic_DNA"/>
</dbReference>
<reference evidence="2" key="1">
    <citation type="journal article" date="2022" name="Mol. Ecol. Resour.">
        <title>The genomes of chicory, endive, great burdock and yacon provide insights into Asteraceae palaeo-polyploidization history and plant inulin production.</title>
        <authorList>
            <person name="Fan W."/>
            <person name="Wang S."/>
            <person name="Wang H."/>
            <person name="Wang A."/>
            <person name="Jiang F."/>
            <person name="Liu H."/>
            <person name="Zhao H."/>
            <person name="Xu D."/>
            <person name="Zhang Y."/>
        </authorList>
    </citation>
    <scope>NUCLEOTIDE SEQUENCE [LARGE SCALE GENOMIC DNA]</scope>
    <source>
        <strain evidence="2">cv. Niubang</strain>
    </source>
</reference>